<keyword evidence="2" id="KW-1185">Reference proteome</keyword>
<keyword evidence="1" id="KW-0762">Sugar transport</keyword>
<dbReference type="Pfam" id="PF01547">
    <property type="entry name" value="SBP_bac_1"/>
    <property type="match status" value="1"/>
</dbReference>
<dbReference type="EMBL" id="FODV01000007">
    <property type="protein sequence ID" value="SEO89895.1"/>
    <property type="molecule type" value="Genomic_DNA"/>
</dbReference>
<keyword evidence="1" id="KW-0813">Transport</keyword>
<dbReference type="PROSITE" id="PS51318">
    <property type="entry name" value="TAT"/>
    <property type="match status" value="1"/>
</dbReference>
<accession>A0A1H8TGF0</accession>
<organism evidence="1 2">
    <name type="scientific">Halogranum amylolyticum</name>
    <dbReference type="NCBI Taxonomy" id="660520"/>
    <lineage>
        <taxon>Archaea</taxon>
        <taxon>Methanobacteriati</taxon>
        <taxon>Methanobacteriota</taxon>
        <taxon>Stenosarchaea group</taxon>
        <taxon>Halobacteria</taxon>
        <taxon>Halobacteriales</taxon>
        <taxon>Haloferacaceae</taxon>
    </lineage>
</organism>
<dbReference type="RefSeq" id="WP_089825111.1">
    <property type="nucleotide sequence ID" value="NZ_FODV01000007.1"/>
</dbReference>
<gene>
    <name evidence="1" type="ORF">SAMN04487948_10715</name>
</gene>
<dbReference type="InterPro" id="IPR019546">
    <property type="entry name" value="TAT_signal_bac_arc"/>
</dbReference>
<dbReference type="PANTHER" id="PTHR43649">
    <property type="entry name" value="ARABINOSE-BINDING PROTEIN-RELATED"/>
    <property type="match status" value="1"/>
</dbReference>
<dbReference type="InterPro" id="IPR006059">
    <property type="entry name" value="SBP"/>
</dbReference>
<dbReference type="InterPro" id="IPR006311">
    <property type="entry name" value="TAT_signal"/>
</dbReference>
<dbReference type="NCBIfam" id="TIGR01409">
    <property type="entry name" value="TAT_signal_seq"/>
    <property type="match status" value="1"/>
</dbReference>
<sequence length="437" mass="48015">MARKQQAVTPSSRRSFMKLAGAAGIAGLAGCTGGDGGSGNGTSAGGGSDGTTTLQYWTLFSGGDGEAMKSLVDQFNEEHDSIQIKRQRQPFEEYYDKLFTSMTGGNAPDLAVFHTTEIQRFVDALQPLGDLVSDGTSSAYVESIWKETEFDGDRLALPLDTHPNGLYYNKDIFREAGLDPESPPTSFEELKQVANTIESETDKLAFSPDPYNAYYVRQFIAWQQGRGGQFLNEDKTKAMFGGEDGTALAQFYHDITNKWGWDKADATMDRGTKAFRTGDMAMTINGTWYFGVLQQQDYDWGMTKPFVAPEQTQKRTWANSHTLGVPNSGKNKEAAVKAAEWLTQNSLTWGTDAGHLPAAKQTLNSDELQSATVWNKTLSTFSEMAQDGQLSYMPSTKNNENYKRPVNQAISQVYSGQLDPAKAMKQAANEVTKNLQG</sequence>
<dbReference type="Gene3D" id="3.40.190.10">
    <property type="entry name" value="Periplasmic binding protein-like II"/>
    <property type="match status" value="1"/>
</dbReference>
<proteinExistence type="predicted"/>
<dbReference type="AlphaFoldDB" id="A0A1H8TGF0"/>
<evidence type="ECO:0000313" key="1">
    <source>
        <dbReference type="EMBL" id="SEO89895.1"/>
    </source>
</evidence>
<dbReference type="Proteomes" id="UP000199126">
    <property type="component" value="Unassembled WGS sequence"/>
</dbReference>
<dbReference type="SUPFAM" id="SSF53850">
    <property type="entry name" value="Periplasmic binding protein-like II"/>
    <property type="match status" value="1"/>
</dbReference>
<dbReference type="PROSITE" id="PS51257">
    <property type="entry name" value="PROKAR_LIPOPROTEIN"/>
    <property type="match status" value="1"/>
</dbReference>
<dbReference type="PANTHER" id="PTHR43649:SF12">
    <property type="entry name" value="DIACETYLCHITOBIOSE BINDING PROTEIN DASA"/>
    <property type="match status" value="1"/>
</dbReference>
<dbReference type="CDD" id="cd14748">
    <property type="entry name" value="PBP2_UgpB"/>
    <property type="match status" value="1"/>
</dbReference>
<evidence type="ECO:0000313" key="2">
    <source>
        <dbReference type="Proteomes" id="UP000199126"/>
    </source>
</evidence>
<reference evidence="2" key="1">
    <citation type="submission" date="2016-10" db="EMBL/GenBank/DDBJ databases">
        <authorList>
            <person name="Varghese N."/>
            <person name="Submissions S."/>
        </authorList>
    </citation>
    <scope>NUCLEOTIDE SEQUENCE [LARGE SCALE GENOMIC DNA]</scope>
    <source>
        <strain evidence="2">CGMCC 1.10121</strain>
    </source>
</reference>
<protein>
    <submittedName>
        <fullName evidence="1">Multiple sugar transport system substrate-binding protein</fullName>
    </submittedName>
</protein>
<dbReference type="InterPro" id="IPR050490">
    <property type="entry name" value="Bact_solute-bd_prot1"/>
</dbReference>
<name>A0A1H8TGF0_9EURY</name>